<dbReference type="SMART" id="SM00316">
    <property type="entry name" value="S1"/>
    <property type="match status" value="1"/>
</dbReference>
<organism evidence="3">
    <name type="scientific">bioreactor metagenome</name>
    <dbReference type="NCBI Taxonomy" id="1076179"/>
    <lineage>
        <taxon>unclassified sequences</taxon>
        <taxon>metagenomes</taxon>
        <taxon>ecological metagenomes</taxon>
    </lineage>
</organism>
<keyword evidence="3" id="KW-0548">Nucleotidyltransferase</keyword>
<dbReference type="EC" id="2.7.7.8" evidence="3"/>
<dbReference type="FunFam" id="2.40.50.140:FF:000103">
    <property type="entry name" value="protein RRP5 homolog"/>
    <property type="match status" value="1"/>
</dbReference>
<dbReference type="Gene3D" id="2.40.50.140">
    <property type="entry name" value="Nucleic acid-binding proteins"/>
    <property type="match status" value="1"/>
</dbReference>
<accession>A0A645A3P0</accession>
<proteinExistence type="predicted"/>
<evidence type="ECO:0000313" key="3">
    <source>
        <dbReference type="EMBL" id="MPM47328.1"/>
    </source>
</evidence>
<dbReference type="EMBL" id="VSSQ01011637">
    <property type="protein sequence ID" value="MPM47328.1"/>
    <property type="molecule type" value="Genomic_DNA"/>
</dbReference>
<dbReference type="GO" id="GO:0003729">
    <property type="term" value="F:mRNA binding"/>
    <property type="evidence" value="ECO:0007669"/>
    <property type="project" value="TreeGrafter"/>
</dbReference>
<dbReference type="PANTHER" id="PTHR10724">
    <property type="entry name" value="30S RIBOSOMAL PROTEIN S1"/>
    <property type="match status" value="1"/>
</dbReference>
<dbReference type="GO" id="GO:0006412">
    <property type="term" value="P:translation"/>
    <property type="evidence" value="ECO:0007669"/>
    <property type="project" value="TreeGrafter"/>
</dbReference>
<dbReference type="InterPro" id="IPR012340">
    <property type="entry name" value="NA-bd_OB-fold"/>
</dbReference>
<protein>
    <submittedName>
        <fullName evidence="3">Polyribonucleotide nucleotidyltransferase</fullName>
        <ecNumber evidence="3">2.7.7.8</ecNumber>
    </submittedName>
</protein>
<dbReference type="AlphaFoldDB" id="A0A645A3P0"/>
<dbReference type="GO" id="GO:0004654">
    <property type="term" value="F:polyribonucleotide nucleotidyltransferase activity"/>
    <property type="evidence" value="ECO:0007669"/>
    <property type="project" value="UniProtKB-EC"/>
</dbReference>
<name>A0A645A3P0_9ZZZZ</name>
<dbReference type="PROSITE" id="PS50126">
    <property type="entry name" value="S1"/>
    <property type="match status" value="1"/>
</dbReference>
<keyword evidence="3" id="KW-0808">Transferase</keyword>
<feature type="region of interest" description="Disordered" evidence="1">
    <location>
        <begin position="117"/>
        <end position="141"/>
    </location>
</feature>
<feature type="domain" description="S1 motif" evidence="2">
    <location>
        <begin position="6"/>
        <end position="74"/>
    </location>
</feature>
<sequence>MPIEEGMIVDGVVANITKFGAFVQLSGGKTGLVHISEIADTYIKDINSYLKEKQSVRVKVLNIDRDGKINLSIKQAQTIKKSTKPVEIDWQQEFKKTQNGSFEDRLSKFMKESEERLQEFMKNRESKRSGGYSRKGDIAQR</sequence>
<evidence type="ECO:0000256" key="1">
    <source>
        <dbReference type="SAM" id="MobiDB-lite"/>
    </source>
</evidence>
<comment type="caution">
    <text evidence="3">The sequence shown here is derived from an EMBL/GenBank/DDBJ whole genome shotgun (WGS) entry which is preliminary data.</text>
</comment>
<dbReference type="NCBIfam" id="NF004473">
    <property type="entry name" value="PRK05807.1"/>
    <property type="match status" value="1"/>
</dbReference>
<dbReference type="GO" id="GO:0003735">
    <property type="term" value="F:structural constituent of ribosome"/>
    <property type="evidence" value="ECO:0007669"/>
    <property type="project" value="TreeGrafter"/>
</dbReference>
<dbReference type="Pfam" id="PF00575">
    <property type="entry name" value="S1"/>
    <property type="match status" value="1"/>
</dbReference>
<dbReference type="InterPro" id="IPR050437">
    <property type="entry name" value="Ribos_protein_bS1-like"/>
</dbReference>
<reference evidence="3" key="1">
    <citation type="submission" date="2019-08" db="EMBL/GenBank/DDBJ databases">
        <authorList>
            <person name="Kucharzyk K."/>
            <person name="Murdoch R.W."/>
            <person name="Higgins S."/>
            <person name="Loffler F."/>
        </authorList>
    </citation>
    <scope>NUCLEOTIDE SEQUENCE</scope>
</reference>
<dbReference type="SUPFAM" id="SSF50249">
    <property type="entry name" value="Nucleic acid-binding proteins"/>
    <property type="match status" value="1"/>
</dbReference>
<evidence type="ECO:0000259" key="2">
    <source>
        <dbReference type="PROSITE" id="PS50126"/>
    </source>
</evidence>
<gene>
    <name evidence="3" type="primary">pnp_42</name>
    <name evidence="3" type="ORF">SDC9_94037</name>
</gene>
<dbReference type="InterPro" id="IPR003029">
    <property type="entry name" value="S1_domain"/>
</dbReference>